<dbReference type="OrthoDB" id="9789605at2"/>
<sequence length="157" mass="16882">MEGLAIRRAGIDDADAIGALIADLLPFLTLHPDGRGAAGFIASVGAPAQRRYLAQPNFRYHVAADGGSAMPAGVVAMRDNGHLFHLFVRRDLHGRGLGRQLWEFARDEAIALGNPGTFTVNASDHAVAMYRRLGFVPAAPRAEHDGIAYLPMRWQAG</sequence>
<keyword evidence="3" id="KW-0808">Transferase</keyword>
<evidence type="ECO:0000313" key="3">
    <source>
        <dbReference type="EMBL" id="TWI47552.1"/>
    </source>
</evidence>
<dbReference type="PROSITE" id="PS51186">
    <property type="entry name" value="GNAT"/>
    <property type="match status" value="1"/>
</dbReference>
<organism evidence="3 4">
    <name type="scientific">Pseudoduganella flava</name>
    <dbReference type="NCBI Taxonomy" id="871742"/>
    <lineage>
        <taxon>Bacteria</taxon>
        <taxon>Pseudomonadati</taxon>
        <taxon>Pseudomonadota</taxon>
        <taxon>Betaproteobacteria</taxon>
        <taxon>Burkholderiales</taxon>
        <taxon>Oxalobacteraceae</taxon>
        <taxon>Telluria group</taxon>
        <taxon>Pseudoduganella</taxon>
    </lineage>
</organism>
<dbReference type="Proteomes" id="UP000315112">
    <property type="component" value="Unassembled WGS sequence"/>
</dbReference>
<protein>
    <submittedName>
        <fullName evidence="3">Acetyltransferase (GNAT) family protein</fullName>
    </submittedName>
    <submittedName>
        <fullName evidence="2">GNAT family N-acetyltransferase</fullName>
    </submittedName>
</protein>
<evidence type="ECO:0000313" key="5">
    <source>
        <dbReference type="Proteomes" id="UP000437862"/>
    </source>
</evidence>
<dbReference type="CDD" id="cd04301">
    <property type="entry name" value="NAT_SF"/>
    <property type="match status" value="1"/>
</dbReference>
<dbReference type="EMBL" id="CP046904">
    <property type="protein sequence ID" value="QGZ39160.1"/>
    <property type="molecule type" value="Genomic_DNA"/>
</dbReference>
<name>A0A562PSX6_9BURK</name>
<feature type="domain" description="N-acetyltransferase" evidence="1">
    <location>
        <begin position="4"/>
        <end position="157"/>
    </location>
</feature>
<proteinExistence type="predicted"/>
<dbReference type="InterPro" id="IPR016181">
    <property type="entry name" value="Acyl_CoA_acyltransferase"/>
</dbReference>
<dbReference type="AlphaFoldDB" id="A0A562PSX6"/>
<accession>A0A562PSX6</accession>
<dbReference type="EMBL" id="VLKW01000004">
    <property type="protein sequence ID" value="TWI47552.1"/>
    <property type="molecule type" value="Genomic_DNA"/>
</dbReference>
<gene>
    <name evidence="2" type="ORF">GO485_08955</name>
    <name evidence="3" type="ORF">IP92_02612</name>
</gene>
<dbReference type="Gene3D" id="3.40.630.30">
    <property type="match status" value="1"/>
</dbReference>
<reference evidence="2 5" key="3">
    <citation type="submission" date="2019-12" db="EMBL/GenBank/DDBJ databases">
        <title>Draft Genome Sequences of Six Type Strains of the Genus Massilia.</title>
        <authorList>
            <person name="Miess H."/>
            <person name="Frediansyah A."/>
            <person name="Goeker M."/>
            <person name="Gross H."/>
        </authorList>
    </citation>
    <scope>NUCLEOTIDE SEQUENCE [LARGE SCALE GENOMIC DNA]</scope>
    <source>
        <strain evidence="2 5">DSM 26639</strain>
    </source>
</reference>
<dbReference type="InterPro" id="IPR000182">
    <property type="entry name" value="GNAT_dom"/>
</dbReference>
<evidence type="ECO:0000313" key="4">
    <source>
        <dbReference type="Proteomes" id="UP000315112"/>
    </source>
</evidence>
<dbReference type="SUPFAM" id="SSF55729">
    <property type="entry name" value="Acyl-CoA N-acyltransferases (Nat)"/>
    <property type="match status" value="1"/>
</dbReference>
<dbReference type="GO" id="GO:0016747">
    <property type="term" value="F:acyltransferase activity, transferring groups other than amino-acyl groups"/>
    <property type="evidence" value="ECO:0007669"/>
    <property type="project" value="InterPro"/>
</dbReference>
<dbReference type="RefSeq" id="WP_145875456.1">
    <property type="nucleotide sequence ID" value="NZ_CP046904.1"/>
</dbReference>
<dbReference type="Proteomes" id="UP000437862">
    <property type="component" value="Chromosome"/>
</dbReference>
<evidence type="ECO:0000259" key="1">
    <source>
        <dbReference type="PROSITE" id="PS51186"/>
    </source>
</evidence>
<keyword evidence="5" id="KW-1185">Reference proteome</keyword>
<reference evidence="3" key="2">
    <citation type="submission" date="2019-07" db="EMBL/GenBank/DDBJ databases">
        <authorList>
            <person name="Whitman W."/>
            <person name="Huntemann M."/>
            <person name="Clum A."/>
            <person name="Pillay M."/>
            <person name="Palaniappan K."/>
            <person name="Varghese N."/>
            <person name="Mikhailova N."/>
            <person name="Stamatis D."/>
            <person name="Reddy T."/>
            <person name="Daum C."/>
            <person name="Shapiro N."/>
            <person name="Ivanova N."/>
            <person name="Kyrpides N."/>
            <person name="Woyke T."/>
        </authorList>
    </citation>
    <scope>NUCLEOTIDE SEQUENCE</scope>
    <source>
        <strain evidence="3">CGMCC 1.10685</strain>
    </source>
</reference>
<dbReference type="Pfam" id="PF13673">
    <property type="entry name" value="Acetyltransf_10"/>
    <property type="match status" value="1"/>
</dbReference>
<evidence type="ECO:0000313" key="2">
    <source>
        <dbReference type="EMBL" id="QGZ39160.1"/>
    </source>
</evidence>
<reference evidence="3 4" key="1">
    <citation type="journal article" date="2015" name="Stand. Genomic Sci.">
        <title>Genomic Encyclopedia of Bacterial and Archaeal Type Strains, Phase III: the genomes of soil and plant-associated and newly described type strains.</title>
        <authorList>
            <person name="Whitman W.B."/>
            <person name="Woyke T."/>
            <person name="Klenk H.P."/>
            <person name="Zhou Y."/>
            <person name="Lilburn T.G."/>
            <person name="Beck B.J."/>
            <person name="De Vos P."/>
            <person name="Vandamme P."/>
            <person name="Eisen J.A."/>
            <person name="Garrity G."/>
            <person name="Hugenholtz P."/>
            <person name="Kyrpides N.C."/>
        </authorList>
    </citation>
    <scope>NUCLEOTIDE SEQUENCE [LARGE SCALE GENOMIC DNA]</scope>
    <source>
        <strain evidence="3 4">CGMCC 1.10685</strain>
    </source>
</reference>